<evidence type="ECO:0000313" key="3">
    <source>
        <dbReference type="Proteomes" id="UP000028870"/>
    </source>
</evidence>
<gene>
    <name evidence="2" type="ORF">BN977_00384</name>
</gene>
<protein>
    <recommendedName>
        <fullName evidence="4">Secreted protein</fullName>
    </recommendedName>
</protein>
<sequence length="187" mass="19957">MSEAPCNTATVRKHFSALVGALLTGAALVAFAGPARADQQVMQGVYTFHQEGLPDATWSIWPSCVPVVGDLRAEIHDPVACRLHVSSTPNAVAKGGDAVLTDGLWAYNISSVDGLTCPDGSTEALMETFRFDSNTLSGTRIISHNQVCGLPATLDKRPFTLSYQGPLPIPVEQYPLICEPGGLRRCF</sequence>
<feature type="signal peptide" evidence="1">
    <location>
        <begin position="1"/>
        <end position="32"/>
    </location>
</feature>
<evidence type="ECO:0000256" key="1">
    <source>
        <dbReference type="SAM" id="SignalP"/>
    </source>
</evidence>
<dbReference type="Proteomes" id="UP000028870">
    <property type="component" value="Unassembled WGS sequence"/>
</dbReference>
<evidence type="ECO:0008006" key="4">
    <source>
        <dbReference type="Google" id="ProtNLM"/>
    </source>
</evidence>
<feature type="chain" id="PRO_5039395663" description="Secreted protein" evidence="1">
    <location>
        <begin position="33"/>
        <end position="187"/>
    </location>
</feature>
<reference evidence="2" key="1">
    <citation type="submission" date="2014-03" db="EMBL/GenBank/DDBJ databases">
        <title>Draft Genome Sequence of Mycobacterium cosmeticum DSM 44829.</title>
        <authorList>
            <person name="Croce O."/>
            <person name="Robert C."/>
            <person name="Raoult D."/>
            <person name="Drancourt M."/>
        </authorList>
    </citation>
    <scope>NUCLEOTIDE SEQUENCE [LARGE SCALE GENOMIC DNA]</scope>
    <source>
        <strain evidence="2">DSM 44829</strain>
    </source>
</reference>
<dbReference type="STRING" id="258533.BN977_00384"/>
<dbReference type="eggNOG" id="ENOG5031FKQ">
    <property type="taxonomic scope" value="Bacteria"/>
</dbReference>
<keyword evidence="3" id="KW-1185">Reference proteome</keyword>
<dbReference type="AlphaFoldDB" id="W9BGI4"/>
<keyword evidence="1" id="KW-0732">Signal</keyword>
<proteinExistence type="predicted"/>
<accession>W9BGI4</accession>
<reference evidence="2" key="2">
    <citation type="submission" date="2014-03" db="EMBL/GenBank/DDBJ databases">
        <authorList>
            <person name="Urmite Genomes"/>
        </authorList>
    </citation>
    <scope>NUCLEOTIDE SEQUENCE</scope>
    <source>
        <strain evidence="2">DSM 44829</strain>
    </source>
</reference>
<organism evidence="2 3">
    <name type="scientific">Mycolicibacterium cosmeticum</name>
    <dbReference type="NCBI Taxonomy" id="258533"/>
    <lineage>
        <taxon>Bacteria</taxon>
        <taxon>Bacillati</taxon>
        <taxon>Actinomycetota</taxon>
        <taxon>Actinomycetes</taxon>
        <taxon>Mycobacteriales</taxon>
        <taxon>Mycobacteriaceae</taxon>
        <taxon>Mycolicibacterium</taxon>
    </lineage>
</organism>
<evidence type="ECO:0000313" key="2">
    <source>
        <dbReference type="EMBL" id="CDO05610.1"/>
    </source>
</evidence>
<comment type="caution">
    <text evidence="2">The sequence shown here is derived from an EMBL/GenBank/DDBJ whole genome shotgun (WGS) entry which is preliminary data.</text>
</comment>
<dbReference type="EMBL" id="CCBB010000001">
    <property type="protein sequence ID" value="CDO05610.1"/>
    <property type="molecule type" value="Genomic_DNA"/>
</dbReference>
<name>W9BGI4_MYCCO</name>